<dbReference type="RefSeq" id="WP_010963373.1">
    <property type="nucleotide sequence ID" value="NC_003030.1"/>
</dbReference>
<evidence type="ECO:0000313" key="3">
    <source>
        <dbReference type="Proteomes" id="UP000000814"/>
    </source>
</evidence>
<dbReference type="GeneID" id="44996526"/>
<keyword evidence="1" id="KW-0812">Transmembrane</keyword>
<feature type="transmembrane region" description="Helical" evidence="1">
    <location>
        <begin position="6"/>
        <end position="23"/>
    </location>
</feature>
<reference evidence="2 3" key="1">
    <citation type="journal article" date="2001" name="J. Bacteriol.">
        <title>Genome sequence and comparative analysis of the solvent-producing bacterium Clostridium acetobutylicum.</title>
        <authorList>
            <person name="Nolling J."/>
            <person name="Breton G."/>
            <person name="Omelchenko M.V."/>
            <person name="Makarova K.S."/>
            <person name="Zeng Q."/>
            <person name="Gibson R."/>
            <person name="Lee H.M."/>
            <person name="Dubois J."/>
            <person name="Qiu D."/>
            <person name="Hitti J."/>
            <person name="Wolf Y.I."/>
            <person name="Tatusov R.L."/>
            <person name="Sabathe F."/>
            <person name="Doucette-Stamm L."/>
            <person name="Soucaille P."/>
            <person name="Daly M.J."/>
            <person name="Bennett G.N."/>
            <person name="Koonin E.V."/>
            <person name="Smith D.R."/>
        </authorList>
    </citation>
    <scope>NUCLEOTIDE SEQUENCE [LARGE SCALE GENOMIC DNA]</scope>
    <source>
        <strain evidence="3">ATCC 824 / DSM 792 / JCM 1419 / LMG 5710 / VKM B-1787</strain>
    </source>
</reference>
<name>Q97MZ5_CLOAB</name>
<dbReference type="PATRIC" id="fig|272562.8.peg.223"/>
<evidence type="ECO:0000313" key="2">
    <source>
        <dbReference type="EMBL" id="AAK78031.1"/>
    </source>
</evidence>
<dbReference type="Proteomes" id="UP000000814">
    <property type="component" value="Chromosome"/>
</dbReference>
<dbReference type="STRING" id="272562.CA_C0044"/>
<proteinExistence type="predicted"/>
<gene>
    <name evidence="2" type="ordered locus">CA_C0044</name>
</gene>
<feature type="transmembrane region" description="Helical" evidence="1">
    <location>
        <begin position="43"/>
        <end position="61"/>
    </location>
</feature>
<dbReference type="EMBL" id="AE001437">
    <property type="protein sequence ID" value="AAK78031.1"/>
    <property type="molecule type" value="Genomic_DNA"/>
</dbReference>
<dbReference type="OrthoDB" id="9980320at2"/>
<dbReference type="AlphaFoldDB" id="Q97MZ5"/>
<dbReference type="HOGENOM" id="CLU_2421671_0_0_9"/>
<dbReference type="PIR" id="D96905">
    <property type="entry name" value="D96905"/>
</dbReference>
<organism evidence="2 3">
    <name type="scientific">Clostridium acetobutylicum (strain ATCC 824 / DSM 792 / JCM 1419 / IAM 19013 / LMG 5710 / NBRC 13948 / NRRL B-527 / VKM B-1787 / 2291 / W)</name>
    <dbReference type="NCBI Taxonomy" id="272562"/>
    <lineage>
        <taxon>Bacteria</taxon>
        <taxon>Bacillati</taxon>
        <taxon>Bacillota</taxon>
        <taxon>Clostridia</taxon>
        <taxon>Eubacteriales</taxon>
        <taxon>Clostridiaceae</taxon>
        <taxon>Clostridium</taxon>
    </lineage>
</organism>
<sequence>MIRTIIGIIVFSLIVIAYVVMLIRMEKMAFHFIKNKKGKKKIVGMSLLILPISPFLIFIYTKDGRTILPASFLMIIAIRIIGNYVASDENT</sequence>
<dbReference type="KEGG" id="cac:CA_C0044"/>
<feature type="transmembrane region" description="Helical" evidence="1">
    <location>
        <begin position="67"/>
        <end position="86"/>
    </location>
</feature>
<evidence type="ECO:0000256" key="1">
    <source>
        <dbReference type="SAM" id="Phobius"/>
    </source>
</evidence>
<keyword evidence="3" id="KW-1185">Reference proteome</keyword>
<protein>
    <submittedName>
        <fullName evidence="2">Predicted membrane protein</fullName>
    </submittedName>
</protein>
<keyword evidence="1" id="KW-0472">Membrane</keyword>
<keyword evidence="1" id="KW-1133">Transmembrane helix</keyword>
<accession>Q97MZ5</accession>